<dbReference type="InterPro" id="IPR001131">
    <property type="entry name" value="Peptidase_M24B_aminopep-P_CS"/>
</dbReference>
<accession>A0A7C6AG01</accession>
<dbReference type="InterPro" id="IPR050659">
    <property type="entry name" value="Peptidase_M24B"/>
</dbReference>
<comment type="caution">
    <text evidence="5">The sequence shown here is derived from an EMBL/GenBank/DDBJ whole genome shotgun (WGS) entry which is preliminary data.</text>
</comment>
<dbReference type="PROSITE" id="PS00491">
    <property type="entry name" value="PROLINE_PEPTIDASE"/>
    <property type="match status" value="1"/>
</dbReference>
<comment type="similarity">
    <text evidence="3">Belongs to the peptidase M24B family.</text>
</comment>
<sequence length="406" mass="46580">MKKDLDNLMKEKGVSAIVGIGSAHNDAVMYYLLNGVNVTGWYIKKYGSPACVLHSEIEREEALKTGLKTISFNRYNLNEIYNKYQDRLKANAIFLYNVLKDMKIKGRVAFYGNAQLGYGYNFLRQLKRLDKNLEILYEPEKTMIMKLRMTKDGVEVERIKKVRNGVVNAFAKTLEWVRKMKVKDGIIYKERNEKLLIKDLKRNISAELFKQGYVNSSGLILAQGRDAGVPHNAGKDSEPVKLGETIVFDIFPQEIGGGYYFDFTRTVCFGYAPDYVKRDFEFVKGAQDIAFENLRVGKRTRDVEKMVCEYFEKNNQPTFLSNPNTRIGYCHSLGHGIGLNVHESPSFGLLKTNQDIIDKGMVFTIEPGLYYPNKGYGIRLEDVIYIDRKGRVVNLTKFPRRLVVEI</sequence>
<dbReference type="InterPro" id="IPR000994">
    <property type="entry name" value="Pept_M24"/>
</dbReference>
<dbReference type="InterPro" id="IPR036005">
    <property type="entry name" value="Creatinase/aminopeptidase-like"/>
</dbReference>
<dbReference type="PANTHER" id="PTHR46112">
    <property type="entry name" value="AMINOPEPTIDASE"/>
    <property type="match status" value="1"/>
</dbReference>
<keyword evidence="2" id="KW-0378">Hydrolase</keyword>
<evidence type="ECO:0000256" key="2">
    <source>
        <dbReference type="ARBA" id="ARBA00022801"/>
    </source>
</evidence>
<keyword evidence="1 3" id="KW-0479">Metal-binding</keyword>
<reference evidence="5" key="1">
    <citation type="journal article" date="2020" name="mSystems">
        <title>Genome- and Community-Level Interaction Insights into Carbon Utilization and Element Cycling Functions of Hydrothermarchaeota in Hydrothermal Sediment.</title>
        <authorList>
            <person name="Zhou Z."/>
            <person name="Liu Y."/>
            <person name="Xu W."/>
            <person name="Pan J."/>
            <person name="Luo Z.H."/>
            <person name="Li M."/>
        </authorList>
    </citation>
    <scope>NUCLEOTIDE SEQUENCE [LARGE SCALE GENOMIC DNA]</scope>
    <source>
        <strain evidence="5">SpSt-783</strain>
    </source>
</reference>
<proteinExistence type="inferred from homology"/>
<evidence type="ECO:0000313" key="5">
    <source>
        <dbReference type="EMBL" id="HHS62953.1"/>
    </source>
</evidence>
<protein>
    <submittedName>
        <fullName evidence="5">Aminopeptidase P family protein</fullName>
    </submittedName>
</protein>
<dbReference type="Gene3D" id="3.90.230.10">
    <property type="entry name" value="Creatinase/methionine aminopeptidase superfamily"/>
    <property type="match status" value="1"/>
</dbReference>
<dbReference type="SUPFAM" id="SSF55920">
    <property type="entry name" value="Creatinase/aminopeptidase"/>
    <property type="match status" value="1"/>
</dbReference>
<organism evidence="5">
    <name type="scientific">candidate division WOR-3 bacterium</name>
    <dbReference type="NCBI Taxonomy" id="2052148"/>
    <lineage>
        <taxon>Bacteria</taxon>
        <taxon>Bacteria division WOR-3</taxon>
    </lineage>
</organism>
<evidence type="ECO:0000259" key="4">
    <source>
        <dbReference type="Pfam" id="PF00557"/>
    </source>
</evidence>
<dbReference type="GO" id="GO:0046872">
    <property type="term" value="F:metal ion binding"/>
    <property type="evidence" value="ECO:0007669"/>
    <property type="project" value="UniProtKB-KW"/>
</dbReference>
<keyword evidence="5" id="KW-0645">Protease</keyword>
<evidence type="ECO:0000256" key="1">
    <source>
        <dbReference type="ARBA" id="ARBA00022723"/>
    </source>
</evidence>
<dbReference type="Pfam" id="PF00557">
    <property type="entry name" value="Peptidase_M24"/>
    <property type="match status" value="1"/>
</dbReference>
<evidence type="ECO:0000256" key="3">
    <source>
        <dbReference type="RuleBase" id="RU000590"/>
    </source>
</evidence>
<keyword evidence="5" id="KW-0031">Aminopeptidase</keyword>
<dbReference type="PANTHER" id="PTHR46112:SF2">
    <property type="entry name" value="XAA-PRO AMINOPEPTIDASE P-RELATED"/>
    <property type="match status" value="1"/>
</dbReference>
<name>A0A7C6AG01_UNCW3</name>
<dbReference type="GO" id="GO:0004177">
    <property type="term" value="F:aminopeptidase activity"/>
    <property type="evidence" value="ECO:0007669"/>
    <property type="project" value="UniProtKB-KW"/>
</dbReference>
<dbReference type="EMBL" id="DTHJ01000105">
    <property type="protein sequence ID" value="HHS62953.1"/>
    <property type="molecule type" value="Genomic_DNA"/>
</dbReference>
<feature type="domain" description="Peptidase M24" evidence="4">
    <location>
        <begin position="158"/>
        <end position="387"/>
    </location>
</feature>
<dbReference type="AlphaFoldDB" id="A0A7C6AG01"/>
<gene>
    <name evidence="5" type="ORF">ENV70_05010</name>
</gene>